<proteinExistence type="predicted"/>
<evidence type="ECO:0000259" key="1">
    <source>
        <dbReference type="Pfam" id="PF06283"/>
    </source>
</evidence>
<dbReference type="Gene3D" id="3.40.50.880">
    <property type="match status" value="1"/>
</dbReference>
<dbReference type="InterPro" id="IPR029010">
    <property type="entry name" value="ThuA-like"/>
</dbReference>
<dbReference type="RefSeq" id="WP_165106686.1">
    <property type="nucleotide sequence ID" value="NZ_JAAKYA010000042.1"/>
</dbReference>
<dbReference type="SUPFAM" id="SSF52317">
    <property type="entry name" value="Class I glutamine amidotransferase-like"/>
    <property type="match status" value="1"/>
</dbReference>
<protein>
    <submittedName>
        <fullName evidence="2">ThuA domain-containing protein</fullName>
    </submittedName>
</protein>
<accession>A0A6M1RMM8</accession>
<dbReference type="Pfam" id="PF06283">
    <property type="entry name" value="ThuA"/>
    <property type="match status" value="1"/>
</dbReference>
<dbReference type="AlphaFoldDB" id="A0A6M1RMM8"/>
<dbReference type="InterPro" id="IPR029062">
    <property type="entry name" value="Class_I_gatase-like"/>
</dbReference>
<gene>
    <name evidence="2" type="ORF">G4L39_05975</name>
</gene>
<evidence type="ECO:0000313" key="2">
    <source>
        <dbReference type="EMBL" id="NGO38943.1"/>
    </source>
</evidence>
<comment type="caution">
    <text evidence="2">The sequence shown here is derived from an EMBL/GenBank/DDBJ whole genome shotgun (WGS) entry which is preliminary data.</text>
</comment>
<reference evidence="2 3" key="1">
    <citation type="submission" date="2020-02" db="EMBL/GenBank/DDBJ databases">
        <title>Draft genome sequence of Limisphaera ngatamarikiensis NGM72.4T, a thermophilic Verrucomicrobia grouped in subdivision 3.</title>
        <authorList>
            <person name="Carere C.R."/>
            <person name="Steen J."/>
            <person name="Hugenholtz P."/>
            <person name="Stott M.B."/>
        </authorList>
    </citation>
    <scope>NUCLEOTIDE SEQUENCE [LARGE SCALE GENOMIC DNA]</scope>
    <source>
        <strain evidence="2 3">NGM72.4</strain>
    </source>
</reference>
<feature type="domain" description="ThuA-like" evidence="1">
    <location>
        <begin position="35"/>
        <end position="289"/>
    </location>
</feature>
<dbReference type="Proteomes" id="UP000477311">
    <property type="component" value="Unassembled WGS sequence"/>
</dbReference>
<organism evidence="2 3">
    <name type="scientific">Limisphaera ngatamarikiensis</name>
    <dbReference type="NCBI Taxonomy" id="1324935"/>
    <lineage>
        <taxon>Bacteria</taxon>
        <taxon>Pseudomonadati</taxon>
        <taxon>Verrucomicrobiota</taxon>
        <taxon>Verrucomicrobiia</taxon>
        <taxon>Limisphaerales</taxon>
        <taxon>Limisphaeraceae</taxon>
        <taxon>Limisphaera</taxon>
    </lineage>
</organism>
<dbReference type="PANTHER" id="PTHR40469:SF2">
    <property type="entry name" value="GALACTOSE-BINDING DOMAIN-LIKE SUPERFAMILY PROTEIN"/>
    <property type="match status" value="1"/>
</dbReference>
<dbReference type="EMBL" id="JAAKYA010000042">
    <property type="protein sequence ID" value="NGO38943.1"/>
    <property type="molecule type" value="Genomic_DNA"/>
</dbReference>
<evidence type="ECO:0000313" key="3">
    <source>
        <dbReference type="Proteomes" id="UP000477311"/>
    </source>
</evidence>
<keyword evidence="3" id="KW-1185">Reference proteome</keyword>
<dbReference type="PANTHER" id="PTHR40469">
    <property type="entry name" value="SECRETED GLYCOSYL HYDROLASE"/>
    <property type="match status" value="1"/>
</dbReference>
<sequence>MKRQTCSNRWVPGFCAGLLAVGLWAPSFAGAEPKRVLVVGVTEGFRHSSIEVGMQVISQLGHDSGLFVVDVANVNPNAPEFRGPDGKPDRAKVQEANRRILAEKMSPAALGRYDLIIFNNTTGDLPIPDVEAFLSWIRSGKGFVGIHAATDTFRGHRPFHPYVRMIGGEFKTHGPQVEVDILNQDPQHPACKHLPASWKVFDEIYILDGFERSEVHGCLGLDKHPNEKTPGDYPIAWCKTYGQGRVFYTSLGHREDVWDPNWTENGQRKNPPAVAVAFQKHLLGGIRWALGLE</sequence>
<name>A0A6M1RMM8_9BACT</name>